<feature type="region of interest" description="Disordered" evidence="1">
    <location>
        <begin position="156"/>
        <end position="176"/>
    </location>
</feature>
<dbReference type="Proteomes" id="UP000325313">
    <property type="component" value="Unassembled WGS sequence"/>
</dbReference>
<evidence type="ECO:0000313" key="2">
    <source>
        <dbReference type="EMBL" id="KAA1077060.1"/>
    </source>
</evidence>
<feature type="region of interest" description="Disordered" evidence="1">
    <location>
        <begin position="60"/>
        <end position="85"/>
    </location>
</feature>
<evidence type="ECO:0000313" key="3">
    <source>
        <dbReference type="EMBL" id="KAA1090899.1"/>
    </source>
</evidence>
<dbReference type="Proteomes" id="UP000324748">
    <property type="component" value="Unassembled WGS sequence"/>
</dbReference>
<evidence type="ECO:0000313" key="4">
    <source>
        <dbReference type="Proteomes" id="UP000324748"/>
    </source>
</evidence>
<protein>
    <submittedName>
        <fullName evidence="2">Uncharacterized protein</fullName>
    </submittedName>
</protein>
<reference evidence="4 5" key="1">
    <citation type="submission" date="2019-05" db="EMBL/GenBank/DDBJ databases">
        <title>Emergence of the Ug99 lineage of the wheat stem rust pathogen through somatic hybridization.</title>
        <authorList>
            <person name="Li F."/>
            <person name="Upadhyaya N.M."/>
            <person name="Sperschneider J."/>
            <person name="Matny O."/>
            <person name="Nguyen-Phuc H."/>
            <person name="Mago R."/>
            <person name="Raley C."/>
            <person name="Miller M.E."/>
            <person name="Silverstein K.A.T."/>
            <person name="Henningsen E."/>
            <person name="Hirsch C.D."/>
            <person name="Visser B."/>
            <person name="Pretorius Z.A."/>
            <person name="Steffenson B.J."/>
            <person name="Schwessinger B."/>
            <person name="Dodds P.N."/>
            <person name="Figueroa M."/>
        </authorList>
    </citation>
    <scope>NUCLEOTIDE SEQUENCE [LARGE SCALE GENOMIC DNA]</scope>
    <source>
        <strain evidence="3">21-0</strain>
        <strain evidence="2 5">Ug99</strain>
    </source>
</reference>
<name>A0A5B0MMH0_PUCGR</name>
<evidence type="ECO:0000313" key="5">
    <source>
        <dbReference type="Proteomes" id="UP000325313"/>
    </source>
</evidence>
<comment type="caution">
    <text evidence="2">The sequence shown here is derived from an EMBL/GenBank/DDBJ whole genome shotgun (WGS) entry which is preliminary data.</text>
</comment>
<dbReference type="OrthoDB" id="3344688at2759"/>
<proteinExistence type="predicted"/>
<evidence type="ECO:0000256" key="1">
    <source>
        <dbReference type="SAM" id="MobiDB-lite"/>
    </source>
</evidence>
<keyword evidence="4" id="KW-1185">Reference proteome</keyword>
<dbReference type="AlphaFoldDB" id="A0A5B0MMH0"/>
<dbReference type="EMBL" id="VSWC01000092">
    <property type="protein sequence ID" value="KAA1090899.1"/>
    <property type="molecule type" value="Genomic_DNA"/>
</dbReference>
<dbReference type="EMBL" id="VDEP01000463">
    <property type="protein sequence ID" value="KAA1077060.1"/>
    <property type="molecule type" value="Genomic_DNA"/>
</dbReference>
<accession>A0A5B0MMH0</accession>
<gene>
    <name evidence="3" type="ORF">PGT21_050236</name>
    <name evidence="2" type="ORF">PGTUg99_050021</name>
</gene>
<sequence length="176" mass="19794">MDIRLHFVRKLIQLALIKLHYVKTTENIANFLTKALGRATIRKSLAAIGILQVKEAASNLTPRSTPGCWKPNSRDRDSNPKRARTQQKVYTAVIDHKQSTNVIEPAMEPNDSTNPNRSSLLDRLSSPIAPALFSKNLVSEPIDKSLVADNYNNQTTSLYPEENKETSAHRITQQQF</sequence>
<organism evidence="2 5">
    <name type="scientific">Puccinia graminis f. sp. tritici</name>
    <dbReference type="NCBI Taxonomy" id="56615"/>
    <lineage>
        <taxon>Eukaryota</taxon>
        <taxon>Fungi</taxon>
        <taxon>Dikarya</taxon>
        <taxon>Basidiomycota</taxon>
        <taxon>Pucciniomycotina</taxon>
        <taxon>Pucciniomycetes</taxon>
        <taxon>Pucciniales</taxon>
        <taxon>Pucciniaceae</taxon>
        <taxon>Puccinia</taxon>
    </lineage>
</organism>